<organism evidence="4 5">
    <name type="scientific">Thiomonas arsenitoxydans (strain DSM 22701 / CIP 110005 / 3As)</name>
    <dbReference type="NCBI Taxonomy" id="426114"/>
    <lineage>
        <taxon>Bacteria</taxon>
        <taxon>Pseudomonadati</taxon>
        <taxon>Pseudomonadota</taxon>
        <taxon>Betaproteobacteria</taxon>
        <taxon>Burkholderiales</taxon>
        <taxon>Thiomonas</taxon>
    </lineage>
</organism>
<sequence length="272" mass="28841">MINIAFTRTHNALISMDIRKLQRTIVDALEDVKAQDIEVFNTEELTSLFDRVIVASGTSNRQTRALASSVRDSVKAAGFAVRNPEGEETGEWVLVDCGGAVVHIMQPAIRAYYKLEELWGAKPVHLKLGGAKRVGAKVAAKGPDSRPDKPEDDTKAPARKTAARKSAASKTVVRKRPAAKKAAAKTAPARTSPYGETGTEKKRVTRVVGTAAGARSAPVAPARKRAQPAEAPVAAKRPAARKSTAAAGKRPAAKKAASPTQTKRVAAKKRAS</sequence>
<dbReference type="InterPro" id="IPR004394">
    <property type="entry name" value="Iojap/RsfS/C7orf30"/>
</dbReference>
<dbReference type="PANTHER" id="PTHR21043:SF0">
    <property type="entry name" value="MITOCHONDRIAL ASSEMBLY OF RIBOSOMAL LARGE SUBUNIT PROTEIN 1"/>
    <property type="match status" value="1"/>
</dbReference>
<proteinExistence type="inferred from homology"/>
<name>A0ABP1Z8T4_THIA3</name>
<dbReference type="InterPro" id="IPR043519">
    <property type="entry name" value="NT_sf"/>
</dbReference>
<dbReference type="NCBIfam" id="TIGR00090">
    <property type="entry name" value="rsfS_iojap_ybeB"/>
    <property type="match status" value="1"/>
</dbReference>
<accession>A0ABP1Z8T4</accession>
<comment type="function">
    <text evidence="2">Functions as a ribosomal silencing factor. Interacts with ribosomal protein uL14 (rplN), blocking formation of intersubunit bridge B8. Prevents association of the 30S and 50S ribosomal subunits and the formation of functional ribosomes, thus repressing translation.</text>
</comment>
<comment type="caution">
    <text evidence="4">The sequence shown here is derived from an EMBL/GenBank/DDBJ whole genome shotgun (WGS) entry which is preliminary data.</text>
</comment>
<dbReference type="Proteomes" id="UP000078599">
    <property type="component" value="Unassembled WGS sequence"/>
</dbReference>
<comment type="subunit">
    <text evidence="2">Interacts with ribosomal protein uL14 (rplN).</text>
</comment>
<evidence type="ECO:0000256" key="1">
    <source>
        <dbReference type="ARBA" id="ARBA00010574"/>
    </source>
</evidence>
<keyword evidence="2" id="KW-0810">Translation regulation</keyword>
<evidence type="ECO:0000313" key="4">
    <source>
        <dbReference type="EMBL" id="CQR35562.1"/>
    </source>
</evidence>
<dbReference type="PANTHER" id="PTHR21043">
    <property type="entry name" value="IOJAP SUPERFAMILY ORTHOLOG"/>
    <property type="match status" value="1"/>
</dbReference>
<evidence type="ECO:0000256" key="2">
    <source>
        <dbReference type="HAMAP-Rule" id="MF_01477"/>
    </source>
</evidence>
<keyword evidence="2" id="KW-0963">Cytoplasm</keyword>
<comment type="subcellular location">
    <subcellularLocation>
        <location evidence="2">Cytoplasm</location>
    </subcellularLocation>
</comment>
<reference evidence="4 5" key="1">
    <citation type="submission" date="2015-03" db="EMBL/GenBank/DDBJ databases">
        <authorList>
            <person name="Regsiter A."/>
            <person name="william w."/>
        </authorList>
    </citation>
    <scope>NUCLEOTIDE SEQUENCE [LARGE SCALE GENOMIC DNA]</scope>
    <source>
        <strain evidence="4 5">CB1</strain>
    </source>
</reference>
<dbReference type="HAMAP" id="MF_01477">
    <property type="entry name" value="Iojap_RsfS"/>
    <property type="match status" value="1"/>
</dbReference>
<keyword evidence="5" id="KW-1185">Reference proteome</keyword>
<feature type="compositionally biased region" description="Low complexity" evidence="3">
    <location>
        <begin position="228"/>
        <end position="257"/>
    </location>
</feature>
<evidence type="ECO:0000313" key="5">
    <source>
        <dbReference type="Proteomes" id="UP000078599"/>
    </source>
</evidence>
<dbReference type="Pfam" id="PF02410">
    <property type="entry name" value="RsfS"/>
    <property type="match status" value="1"/>
</dbReference>
<keyword evidence="2" id="KW-0678">Repressor</keyword>
<dbReference type="EMBL" id="CTRI01000027">
    <property type="protein sequence ID" value="CQR35562.1"/>
    <property type="molecule type" value="Genomic_DNA"/>
</dbReference>
<feature type="region of interest" description="Disordered" evidence="3">
    <location>
        <begin position="137"/>
        <end position="272"/>
    </location>
</feature>
<dbReference type="SUPFAM" id="SSF81301">
    <property type="entry name" value="Nucleotidyltransferase"/>
    <property type="match status" value="1"/>
</dbReference>
<protein>
    <recommendedName>
        <fullName evidence="2">Ribosomal silencing factor RsfS</fullName>
    </recommendedName>
</protein>
<gene>
    <name evidence="2 4" type="primary">rsfS</name>
    <name evidence="4" type="ORF">THICB1_50196</name>
</gene>
<evidence type="ECO:0000256" key="3">
    <source>
        <dbReference type="SAM" id="MobiDB-lite"/>
    </source>
</evidence>
<feature type="compositionally biased region" description="Basic residues" evidence="3">
    <location>
        <begin position="172"/>
        <end position="183"/>
    </location>
</feature>
<comment type="similarity">
    <text evidence="1 2">Belongs to the Iojap/RsfS family.</text>
</comment>
<feature type="compositionally biased region" description="Basic and acidic residues" evidence="3">
    <location>
        <begin position="143"/>
        <end position="156"/>
    </location>
</feature>
<dbReference type="Gene3D" id="3.30.460.10">
    <property type="entry name" value="Beta Polymerase, domain 2"/>
    <property type="match status" value="1"/>
</dbReference>
<feature type="compositionally biased region" description="Low complexity" evidence="3">
    <location>
        <begin position="211"/>
        <end position="221"/>
    </location>
</feature>